<evidence type="ECO:0000313" key="1">
    <source>
        <dbReference type="EMBL" id="QPI17710.1"/>
    </source>
</evidence>
<dbReference type="EMBL" id="MW043865">
    <property type="protein sequence ID" value="QPI17710.1"/>
    <property type="molecule type" value="Genomic_DNA"/>
</dbReference>
<accession>A0A8E4RG01</accession>
<gene>
    <name evidence="1" type="ORF">vBAmePR8F_gp50</name>
</gene>
<protein>
    <submittedName>
        <fullName evidence="1">Putative terminase small subunit</fullName>
    </submittedName>
</protein>
<organism evidence="1 2">
    <name type="scientific">Alteromonas phage vB_AmeP_R8W</name>
    <dbReference type="NCBI Taxonomy" id="2774152"/>
    <lineage>
        <taxon>Viruses</taxon>
        <taxon>Duplodnaviria</taxon>
        <taxon>Heunggongvirae</taxon>
        <taxon>Uroviricota</taxon>
        <taxon>Caudoviricetes</taxon>
        <taxon>Autographivirales</taxon>
        <taxon>Foturvirus</taxon>
        <taxon>Foturvirus R8W</taxon>
    </lineage>
</organism>
<proteinExistence type="predicted"/>
<dbReference type="Pfam" id="PF11123">
    <property type="entry name" value="DNA_Packaging_2"/>
    <property type="match status" value="1"/>
</dbReference>
<reference evidence="1 2" key="1">
    <citation type="submission" date="2020-09" db="EMBL/GenBank/DDBJ databases">
        <authorList>
            <person name="Feng X."/>
            <person name="Yan W."/>
            <person name="Jiao N."/>
            <person name="Zhang R."/>
        </authorList>
    </citation>
    <scope>NUCLEOTIDE SEQUENCE [LARGE SCALE GENOMIC DNA]</scope>
</reference>
<keyword evidence="2" id="KW-1185">Reference proteome</keyword>
<name>A0A8E4RG01_9CAUD</name>
<evidence type="ECO:0000313" key="2">
    <source>
        <dbReference type="Proteomes" id="UP000683418"/>
    </source>
</evidence>
<dbReference type="Proteomes" id="UP000683418">
    <property type="component" value="Segment"/>
</dbReference>
<dbReference type="InterPro" id="IPR024345">
    <property type="entry name" value="DNA_matur_Phage_T7-like"/>
</dbReference>
<sequence>MSKATEQALGSLHGAVATVLKEQILHKKKVTEFDEDGNEVETGEEIFDATPATIAAAIKFLKDNQIVADMETDENMNNLREALARKQKHSRLGDAKAAALKVVGD</sequence>